<dbReference type="STRING" id="679926.Mpet_1682"/>
<protein>
    <submittedName>
        <fullName evidence="2">Plasmid stabilization system</fullName>
    </submittedName>
</protein>
<dbReference type="Proteomes" id="UP000006565">
    <property type="component" value="Chromosome"/>
</dbReference>
<dbReference type="Pfam" id="PF05016">
    <property type="entry name" value="ParE_toxin"/>
    <property type="match status" value="1"/>
</dbReference>
<dbReference type="RefSeq" id="WP_013329612.1">
    <property type="nucleotide sequence ID" value="NC_014507.1"/>
</dbReference>
<keyword evidence="3" id="KW-1185">Reference proteome</keyword>
<accession>E1RHD1</accession>
<gene>
    <name evidence="2" type="ordered locus">Mpet_1682</name>
</gene>
<dbReference type="EMBL" id="CP002117">
    <property type="protein sequence ID" value="ADN36435.1"/>
    <property type="molecule type" value="Genomic_DNA"/>
</dbReference>
<dbReference type="eggNOG" id="arCOG01663">
    <property type="taxonomic scope" value="Archaea"/>
</dbReference>
<evidence type="ECO:0000256" key="1">
    <source>
        <dbReference type="ARBA" id="ARBA00022649"/>
    </source>
</evidence>
<sequence length="90" mass="10401">MTWEIILTPGAERDLKNLPKADGKRIVDELTGLANEPYPRSCVKKLKGHKSMPLYSYRVGQYRIIMTIEDNVMVLFIIEIGGRGKIYRKY</sequence>
<proteinExistence type="predicted"/>
<dbReference type="PANTHER" id="PTHR35601:SF1">
    <property type="entry name" value="TOXIN RELE"/>
    <property type="match status" value="1"/>
</dbReference>
<dbReference type="HOGENOM" id="CLU_155761_3_2_2"/>
<dbReference type="Gene3D" id="3.30.2310.20">
    <property type="entry name" value="RelE-like"/>
    <property type="match status" value="1"/>
</dbReference>
<dbReference type="PANTHER" id="PTHR35601">
    <property type="entry name" value="TOXIN RELE"/>
    <property type="match status" value="1"/>
</dbReference>
<dbReference type="OrthoDB" id="97626at2157"/>
<dbReference type="SUPFAM" id="SSF143011">
    <property type="entry name" value="RelE-like"/>
    <property type="match status" value="1"/>
</dbReference>
<dbReference type="GeneID" id="9744154"/>
<organism evidence="2 3">
    <name type="scientific">Methanolacinia petrolearia (strain DSM 11571 / OCM 486 / SEBR 4847)</name>
    <name type="common">Methanoplanus petrolearius</name>
    <dbReference type="NCBI Taxonomy" id="679926"/>
    <lineage>
        <taxon>Archaea</taxon>
        <taxon>Methanobacteriati</taxon>
        <taxon>Methanobacteriota</taxon>
        <taxon>Stenosarchaea group</taxon>
        <taxon>Methanomicrobia</taxon>
        <taxon>Methanomicrobiales</taxon>
        <taxon>Methanomicrobiaceae</taxon>
        <taxon>Methanolacinia</taxon>
    </lineage>
</organism>
<reference evidence="2 3" key="1">
    <citation type="journal article" date="2010" name="Stand. Genomic Sci.">
        <title>Complete genome sequence of Methanoplanus petrolearius type strain (SEBR 4847).</title>
        <authorList>
            <person name="Brambilla E."/>
            <person name="Djao O.D."/>
            <person name="Daligault H."/>
            <person name="Lapidus A."/>
            <person name="Lucas S."/>
            <person name="Hammon N."/>
            <person name="Nolan M."/>
            <person name="Tice H."/>
            <person name="Cheng J.F."/>
            <person name="Han C."/>
            <person name="Tapia R."/>
            <person name="Goodwin L."/>
            <person name="Pitluck S."/>
            <person name="Liolios K."/>
            <person name="Ivanova N."/>
            <person name="Mavromatis K."/>
            <person name="Mikhailova N."/>
            <person name="Pati A."/>
            <person name="Chen A."/>
            <person name="Palaniappan K."/>
            <person name="Land M."/>
            <person name="Hauser L."/>
            <person name="Chang Y.J."/>
            <person name="Jeffries C.D."/>
            <person name="Rohde M."/>
            <person name="Spring S."/>
            <person name="Sikorski J."/>
            <person name="Goker M."/>
            <person name="Woyke T."/>
            <person name="Bristow J."/>
            <person name="Eisen J.A."/>
            <person name="Markowitz V."/>
            <person name="Hugenholtz P."/>
            <person name="Kyrpides N.C."/>
            <person name="Klenk H.P."/>
        </authorList>
    </citation>
    <scope>NUCLEOTIDE SEQUENCE [LARGE SCALE GENOMIC DNA]</scope>
    <source>
        <strain evidence="3">DSM 11571 / OCM 486 / SEBR 4847</strain>
    </source>
</reference>
<dbReference type="InterPro" id="IPR007712">
    <property type="entry name" value="RelE/ParE_toxin"/>
</dbReference>
<name>E1RHD1_METP4</name>
<keyword evidence="1" id="KW-1277">Toxin-antitoxin system</keyword>
<evidence type="ECO:0000313" key="3">
    <source>
        <dbReference type="Proteomes" id="UP000006565"/>
    </source>
</evidence>
<dbReference type="AlphaFoldDB" id="E1RHD1"/>
<evidence type="ECO:0000313" key="2">
    <source>
        <dbReference type="EMBL" id="ADN36435.1"/>
    </source>
</evidence>
<dbReference type="InterPro" id="IPR035093">
    <property type="entry name" value="RelE/ParE_toxin_dom_sf"/>
</dbReference>
<dbReference type="KEGG" id="mpi:Mpet_1682"/>